<keyword evidence="6" id="KW-1185">Reference proteome</keyword>
<dbReference type="GO" id="GO:0043484">
    <property type="term" value="P:regulation of RNA splicing"/>
    <property type="evidence" value="ECO:0007669"/>
    <property type="project" value="TreeGrafter"/>
</dbReference>
<evidence type="ECO:0000256" key="3">
    <source>
        <dbReference type="SAM" id="MobiDB-lite"/>
    </source>
</evidence>
<evidence type="ECO:0000256" key="2">
    <source>
        <dbReference type="ARBA" id="ARBA00023242"/>
    </source>
</evidence>
<accession>A0AAD6B988</accession>
<dbReference type="Proteomes" id="UP001219934">
    <property type="component" value="Unassembled WGS sequence"/>
</dbReference>
<organism evidence="5 6">
    <name type="scientific">Pogonophryne albipinna</name>
    <dbReference type="NCBI Taxonomy" id="1090488"/>
    <lineage>
        <taxon>Eukaryota</taxon>
        <taxon>Metazoa</taxon>
        <taxon>Chordata</taxon>
        <taxon>Craniata</taxon>
        <taxon>Vertebrata</taxon>
        <taxon>Euteleostomi</taxon>
        <taxon>Actinopterygii</taxon>
        <taxon>Neopterygii</taxon>
        <taxon>Teleostei</taxon>
        <taxon>Neoteleostei</taxon>
        <taxon>Acanthomorphata</taxon>
        <taxon>Eupercaria</taxon>
        <taxon>Perciformes</taxon>
        <taxon>Notothenioidei</taxon>
        <taxon>Pogonophryne</taxon>
    </lineage>
</organism>
<comment type="subcellular location">
    <subcellularLocation>
        <location evidence="1">Nucleus</location>
    </subcellularLocation>
</comment>
<evidence type="ECO:0000256" key="1">
    <source>
        <dbReference type="ARBA" id="ARBA00004123"/>
    </source>
</evidence>
<feature type="compositionally biased region" description="Polar residues" evidence="3">
    <location>
        <begin position="295"/>
        <end position="306"/>
    </location>
</feature>
<dbReference type="GO" id="GO:0043034">
    <property type="term" value="C:costamere"/>
    <property type="evidence" value="ECO:0007669"/>
    <property type="project" value="TreeGrafter"/>
</dbReference>
<feature type="non-terminal residue" evidence="5">
    <location>
        <position position="1479"/>
    </location>
</feature>
<dbReference type="EMBL" id="JAPTMU010000008">
    <property type="protein sequence ID" value="KAJ4939619.1"/>
    <property type="molecule type" value="Genomic_DNA"/>
</dbReference>
<feature type="compositionally biased region" description="Polar residues" evidence="3">
    <location>
        <begin position="339"/>
        <end position="359"/>
    </location>
</feature>
<comment type="caution">
    <text evidence="5">The sequence shown here is derived from an EMBL/GenBank/DDBJ whole genome shotgun (WGS) entry which is preliminary data.</text>
</comment>
<feature type="compositionally biased region" description="Basic and acidic residues" evidence="3">
    <location>
        <begin position="282"/>
        <end position="293"/>
    </location>
</feature>
<dbReference type="SMART" id="SM00228">
    <property type="entry name" value="PDZ"/>
    <property type="match status" value="1"/>
</dbReference>
<feature type="region of interest" description="Disordered" evidence="3">
    <location>
        <begin position="1298"/>
        <end position="1351"/>
    </location>
</feature>
<feature type="compositionally biased region" description="Basic and acidic residues" evidence="3">
    <location>
        <begin position="245"/>
        <end position="258"/>
    </location>
</feature>
<sequence>MHYEPSASVGKSCSRIDITPLETSFRDKSQYEITFNLLGASGAGRRLKAPEPGTEDDSTCDEPSQFTERERPRPQGSSPVEEYPETEKYTDSDKECEAEHDPYHKSGSGKKSKKSGLGSMFEKRSTPKMSKLKEDHSPESGVMVKTAQDGCSEGLVYGGGGREGIFIKEVVPESPASNLKLKEGDRILSATVYFDNMSYEDAIQILEHAQAYKVKLCLKRTPVITETEPVTKSDVIPEEDVYAPEMRENGKTKRRSDARISWPKFPSFGKGKKKSRFSRSHSSSEAEEQRKLELSPTTSDTESPIKSQDALKAKKKHKIKLPLLSKRGRISSSEDQDTDAPTTAQLVSPETLESPSGETPQVYVTEELMVVEDLRWEEKEPKTVQHKVELITIDSTLKTEDLTLALAGTKAEIKFPKAPKMDVSIEKAEVFISEAKVEVKKPEKEIKLSQTGIELEGNRGKFKIPKFGITMPTFEGPDIDSTISKTNIDVKIPEAKAKVELPEAPKIAVEMKPPEYESERDGKGSKFKMPKFGISMPKVKGPQIDLSIPKKDKDVTLPEAKTEVKLPDAPTIDVDIKAPECEAEMDVQGSKFKMPKFGITFPKVKGPEIDLSISKKDVDVTLPEAKAEVDLPEAPIIDVDMKAPECEAEMDVPESKFKMPKFGMKMPKVKGPQIDLSFLKKDVDVTIPEAKAEVELSGAPTIAVDMKLPEGEAEMDGQGSKFNKPKFGISMPKVKGSETDFSYFSITIPENKLPDVELKQPSAKVEIKAPEIEAQGSSKKGSPSKFKMPTFNFPKFGAATPNLSAEVPDIEKEIKIDGADLRIAVPHTDVDAPDVKAEVRLPEIEVKHILGTVVIEQQPEVEIDAKLKKRRFSMPRFSFSKGSVKAPEVDANVQDVNVAIPDGKVEVKVGEVETKLPECEADVDRKGSKFKMSTFGITMPKVTGTEIDLSLSKKDVDIKLPEAKAEVQLPEIKIKQPSASVEIKAHEIDRNKIGDVEGSLSKLKMPTFTVPTFGAATSKVSVDKPDLDLHIDGATVDVTAPSIDTENLSVDIKAKESDIERSGSKFKMPKFGISMPRVKGPELDSSLSKKDLEVTLPKAKAEINLASVEITQPEVEIKAPEIKVATKDKEGSPSKFKMPTIKLPTFGVNIPSATVEVSEKDKDIRIDGADITIPEEVLAVHITAPIVDTEDPSIVIKTEGKESKFKLPSLGFSGPQIKQPDLDLGLEKKDMHVTLPAKAEVNLPDVGLKEPSAQVDIKGPQIKMGEKEGNVEGKHPAVEVKPQEGAKAKVKLPEARLKDPSTEVEMKGPEIKIATQEPAKTVEKEEQKDEKSPVGETSDEEISPTSSVQSSDAFADISSAMTSEHLGLSLSSPTKVVTVRFSDPNVASGLVAGGLLNITVTESEIENRMTEVMNSLEPGTEDFSGGGAAADQGAIFPDTHERYPKLSKRLPSIVVEPTDGAEVESGELRWPPDEPSSPD</sequence>
<feature type="region of interest" description="Disordered" evidence="3">
    <location>
        <begin position="513"/>
        <end position="532"/>
    </location>
</feature>
<feature type="compositionally biased region" description="Basic and acidic residues" evidence="3">
    <location>
        <begin position="1320"/>
        <end position="1333"/>
    </location>
</feature>
<evidence type="ECO:0000313" key="6">
    <source>
        <dbReference type="Proteomes" id="UP001219934"/>
    </source>
</evidence>
<feature type="compositionally biased region" description="Basic and acidic residues" evidence="3">
    <location>
        <begin position="85"/>
        <end position="104"/>
    </location>
</feature>
<name>A0AAD6B988_9TELE</name>
<dbReference type="Pfam" id="PF00595">
    <property type="entry name" value="PDZ"/>
    <property type="match status" value="1"/>
</dbReference>
<feature type="region of interest" description="Disordered" evidence="3">
    <location>
        <begin position="1447"/>
        <end position="1479"/>
    </location>
</feature>
<dbReference type="Pfam" id="PF15317">
    <property type="entry name" value="Lbh"/>
    <property type="match status" value="1"/>
</dbReference>
<feature type="compositionally biased region" description="Basic residues" evidence="3">
    <location>
        <begin position="270"/>
        <end position="279"/>
    </location>
</feature>
<reference evidence="5" key="1">
    <citation type="submission" date="2022-11" db="EMBL/GenBank/DDBJ databases">
        <title>Chromosome-level genome of Pogonophryne albipinna.</title>
        <authorList>
            <person name="Jo E."/>
        </authorList>
    </citation>
    <scope>NUCLEOTIDE SEQUENCE</scope>
    <source>
        <strain evidence="5">SGF0006</strain>
        <tissue evidence="5">Muscle</tissue>
    </source>
</reference>
<dbReference type="PANTHER" id="PTHR23348:SF16">
    <property type="entry name" value="LEUCINE RICH REPEAT FAMILY PROTEIN"/>
    <property type="match status" value="1"/>
</dbReference>
<dbReference type="GO" id="GO:0005634">
    <property type="term" value="C:nucleus"/>
    <property type="evidence" value="ECO:0007669"/>
    <property type="project" value="UniProtKB-SubCell"/>
</dbReference>
<dbReference type="SUPFAM" id="SSF50156">
    <property type="entry name" value="PDZ domain-like"/>
    <property type="match status" value="1"/>
</dbReference>
<dbReference type="InterPro" id="IPR036034">
    <property type="entry name" value="PDZ_sf"/>
</dbReference>
<keyword evidence="2" id="KW-0539">Nucleus</keyword>
<proteinExistence type="predicted"/>
<feature type="compositionally biased region" description="Basic and acidic residues" evidence="3">
    <location>
        <begin position="1298"/>
        <end position="1310"/>
    </location>
</feature>
<evidence type="ECO:0000313" key="5">
    <source>
        <dbReference type="EMBL" id="KAJ4939619.1"/>
    </source>
</evidence>
<dbReference type="InterPro" id="IPR038990">
    <property type="entry name" value="LBH_dom"/>
</dbReference>
<feature type="compositionally biased region" description="Basic and acidic residues" evidence="3">
    <location>
        <begin position="513"/>
        <end position="524"/>
    </location>
</feature>
<feature type="compositionally biased region" description="Basic and acidic residues" evidence="3">
    <location>
        <begin position="121"/>
        <end position="138"/>
    </location>
</feature>
<dbReference type="PANTHER" id="PTHR23348">
    <property type="entry name" value="PERIAXIN/AHNAK"/>
    <property type="match status" value="1"/>
</dbReference>
<gene>
    <name evidence="5" type="ORF">JOQ06_029063</name>
</gene>
<feature type="region of interest" description="Disordered" evidence="3">
    <location>
        <begin position="241"/>
        <end position="359"/>
    </location>
</feature>
<dbReference type="Gene3D" id="2.30.42.10">
    <property type="match status" value="1"/>
</dbReference>
<dbReference type="InterPro" id="IPR001478">
    <property type="entry name" value="PDZ"/>
</dbReference>
<dbReference type="InterPro" id="IPR052082">
    <property type="entry name" value="Myelin_sheath_structural"/>
</dbReference>
<feature type="domain" description="PDZ" evidence="4">
    <location>
        <begin position="141"/>
        <end position="209"/>
    </location>
</feature>
<feature type="region of interest" description="Disordered" evidence="3">
    <location>
        <begin position="37"/>
        <end position="139"/>
    </location>
</feature>
<protein>
    <recommendedName>
        <fullName evidence="4">PDZ domain-containing protein</fullName>
    </recommendedName>
</protein>
<dbReference type="PROSITE" id="PS50106">
    <property type="entry name" value="PDZ"/>
    <property type="match status" value="1"/>
</dbReference>
<evidence type="ECO:0000259" key="4">
    <source>
        <dbReference type="PROSITE" id="PS50106"/>
    </source>
</evidence>